<proteinExistence type="predicted"/>
<dbReference type="RefSeq" id="XP_056845012.1">
    <property type="nucleotide sequence ID" value="XM_056989032.1"/>
</dbReference>
<reference evidence="2" key="2">
    <citation type="submission" date="2025-08" db="UniProtKB">
        <authorList>
            <consortium name="RefSeq"/>
        </authorList>
    </citation>
    <scope>IDENTIFICATION</scope>
    <source>
        <tissue evidence="2">Leaf</tissue>
    </source>
</reference>
<dbReference type="AlphaFoldDB" id="A0A9W3C0J3"/>
<protein>
    <submittedName>
        <fullName evidence="2">ABC transporter G family member 33-like</fullName>
    </submittedName>
</protein>
<accession>A0A9W3C0J3</accession>
<evidence type="ECO:0000313" key="2">
    <source>
        <dbReference type="RefSeq" id="XP_056845012.1"/>
    </source>
</evidence>
<gene>
    <name evidence="2" type="primary">LOC108813238</name>
</gene>
<name>A0A9W3C0J3_RAPSA</name>
<evidence type="ECO:0000313" key="1">
    <source>
        <dbReference type="Proteomes" id="UP000504610"/>
    </source>
</evidence>
<organism evidence="1 2">
    <name type="scientific">Raphanus sativus</name>
    <name type="common">Radish</name>
    <name type="synonym">Raphanus raphanistrum var. sativus</name>
    <dbReference type="NCBI Taxonomy" id="3726"/>
    <lineage>
        <taxon>Eukaryota</taxon>
        <taxon>Viridiplantae</taxon>
        <taxon>Streptophyta</taxon>
        <taxon>Embryophyta</taxon>
        <taxon>Tracheophyta</taxon>
        <taxon>Spermatophyta</taxon>
        <taxon>Magnoliopsida</taxon>
        <taxon>eudicotyledons</taxon>
        <taxon>Gunneridae</taxon>
        <taxon>Pentapetalae</taxon>
        <taxon>rosids</taxon>
        <taxon>malvids</taxon>
        <taxon>Brassicales</taxon>
        <taxon>Brassicaceae</taxon>
        <taxon>Brassiceae</taxon>
        <taxon>Raphanus</taxon>
    </lineage>
</organism>
<dbReference type="PANTHER" id="PTHR48040:SF18">
    <property type="entry name" value="PLEIOTROPIC DRUG RESISTANCE PROTEIN 3-LIKE ISOFORM X1"/>
    <property type="match status" value="1"/>
</dbReference>
<reference evidence="1" key="1">
    <citation type="journal article" date="2019" name="Database">
        <title>The radish genome database (RadishGD): an integrated information resource for radish genomics.</title>
        <authorList>
            <person name="Yu H.J."/>
            <person name="Baek S."/>
            <person name="Lee Y.J."/>
            <person name="Cho A."/>
            <person name="Mun J.H."/>
        </authorList>
    </citation>
    <scope>NUCLEOTIDE SEQUENCE [LARGE SCALE GENOMIC DNA]</scope>
    <source>
        <strain evidence="1">cv. WK10039</strain>
    </source>
</reference>
<dbReference type="PANTHER" id="PTHR48040">
    <property type="entry name" value="PLEIOTROPIC DRUG RESISTANCE PROTEIN 1-LIKE ISOFORM X1"/>
    <property type="match status" value="1"/>
</dbReference>
<dbReference type="KEGG" id="rsz:108813238"/>
<sequence length="78" mass="8801">MREVIKREKDGGIIPDPEVDASMKAISVRGLKRSLQTDYILKILGLDIYAETLFGHAMRRGISWRTKETSYNRFGGGS</sequence>
<dbReference type="OrthoDB" id="66620at2759"/>
<dbReference type="GeneID" id="108813238"/>
<dbReference type="Proteomes" id="UP000504610">
    <property type="component" value="Chromosome 6"/>
</dbReference>
<keyword evidence="1" id="KW-1185">Reference proteome</keyword>